<evidence type="ECO:0000256" key="1">
    <source>
        <dbReference type="ARBA" id="ARBA00003330"/>
    </source>
</evidence>
<dbReference type="KEGG" id="sjp:SJA_C1-19840"/>
<keyword evidence="6" id="KW-1015">Disulfide bond</keyword>
<evidence type="ECO:0000313" key="13">
    <source>
        <dbReference type="EMBL" id="BAI96818.1"/>
    </source>
</evidence>
<evidence type="ECO:0000256" key="10">
    <source>
        <dbReference type="ARBA" id="ARBA00042639"/>
    </source>
</evidence>
<keyword evidence="4" id="KW-0049">Antioxidant</keyword>
<evidence type="ECO:0000313" key="14">
    <source>
        <dbReference type="Proteomes" id="UP000007753"/>
    </source>
</evidence>
<comment type="similarity">
    <text evidence="9">Belongs to the peroxiredoxin family. BCP/PrxQ subfamily.</text>
</comment>
<dbReference type="GO" id="GO:0034599">
    <property type="term" value="P:cellular response to oxidative stress"/>
    <property type="evidence" value="ECO:0007669"/>
    <property type="project" value="TreeGrafter"/>
</dbReference>
<dbReference type="PANTHER" id="PTHR42801:SF7">
    <property type="entry name" value="SLL1159 PROTEIN"/>
    <property type="match status" value="1"/>
</dbReference>
<protein>
    <recommendedName>
        <fullName evidence="2">thioredoxin-dependent peroxiredoxin</fullName>
        <ecNumber evidence="2">1.11.1.24</ecNumber>
    </recommendedName>
    <alternativeName>
        <fullName evidence="8">Thioredoxin peroxidase</fullName>
    </alternativeName>
    <alternativeName>
        <fullName evidence="10">Thioredoxin-dependent peroxiredoxin Bcp</fullName>
    </alternativeName>
</protein>
<dbReference type="EMBL" id="AP010803">
    <property type="protein sequence ID" value="BAI96818.1"/>
    <property type="molecule type" value="Genomic_DNA"/>
</dbReference>
<name>D4Z2I6_SPHIU</name>
<comment type="function">
    <text evidence="1">Thiol-specific peroxidase that catalyzes the reduction of hydrogen peroxide and organic hydroperoxides to water and alcohols, respectively. Plays a role in cell protection against oxidative stress by detoxifying peroxides and as sensor of hydrogen peroxide-mediated signaling events.</text>
</comment>
<keyword evidence="14" id="KW-1185">Reference proteome</keyword>
<keyword evidence="5" id="KW-0560">Oxidoreductase</keyword>
<dbReference type="CDD" id="cd02970">
    <property type="entry name" value="PRX_like2"/>
    <property type="match status" value="1"/>
</dbReference>
<comment type="catalytic activity">
    <reaction evidence="11">
        <text>a hydroperoxide + [thioredoxin]-dithiol = an alcohol + [thioredoxin]-disulfide + H2O</text>
        <dbReference type="Rhea" id="RHEA:62620"/>
        <dbReference type="Rhea" id="RHEA-COMP:10698"/>
        <dbReference type="Rhea" id="RHEA-COMP:10700"/>
        <dbReference type="ChEBI" id="CHEBI:15377"/>
        <dbReference type="ChEBI" id="CHEBI:29950"/>
        <dbReference type="ChEBI" id="CHEBI:30879"/>
        <dbReference type="ChEBI" id="CHEBI:35924"/>
        <dbReference type="ChEBI" id="CHEBI:50058"/>
        <dbReference type="EC" id="1.11.1.24"/>
    </reaction>
</comment>
<dbReference type="Pfam" id="PF00578">
    <property type="entry name" value="AhpC-TSA"/>
    <property type="match status" value="1"/>
</dbReference>
<organism evidence="13 14">
    <name type="scientific">Sphingobium indicum (strain DSM 16413 / CCM 7287 / MTCC 6362 / UT26 / NBRC 101211 / UT26S)</name>
    <name type="common">Sphingobium japonicum</name>
    <dbReference type="NCBI Taxonomy" id="452662"/>
    <lineage>
        <taxon>Bacteria</taxon>
        <taxon>Pseudomonadati</taxon>
        <taxon>Pseudomonadota</taxon>
        <taxon>Alphaproteobacteria</taxon>
        <taxon>Sphingomonadales</taxon>
        <taxon>Sphingomonadaceae</taxon>
        <taxon>Sphingobium</taxon>
    </lineage>
</organism>
<keyword evidence="7" id="KW-0676">Redox-active center</keyword>
<dbReference type="InterPro" id="IPR000866">
    <property type="entry name" value="AhpC/TSA"/>
</dbReference>
<proteinExistence type="inferred from homology"/>
<dbReference type="InterPro" id="IPR013766">
    <property type="entry name" value="Thioredoxin_domain"/>
</dbReference>
<gene>
    <name evidence="13" type="primary">ahpC</name>
    <name evidence="13" type="ordered locus">SJA_C1-19840</name>
</gene>
<evidence type="ECO:0000256" key="4">
    <source>
        <dbReference type="ARBA" id="ARBA00022862"/>
    </source>
</evidence>
<evidence type="ECO:0000256" key="11">
    <source>
        <dbReference type="ARBA" id="ARBA00049091"/>
    </source>
</evidence>
<dbReference type="GO" id="GO:0008379">
    <property type="term" value="F:thioredoxin peroxidase activity"/>
    <property type="evidence" value="ECO:0007669"/>
    <property type="project" value="TreeGrafter"/>
</dbReference>
<evidence type="ECO:0000256" key="3">
    <source>
        <dbReference type="ARBA" id="ARBA00022559"/>
    </source>
</evidence>
<evidence type="ECO:0000256" key="8">
    <source>
        <dbReference type="ARBA" id="ARBA00032824"/>
    </source>
</evidence>
<dbReference type="STRING" id="452662.SJA_C1-19840"/>
<dbReference type="GO" id="GO:0005737">
    <property type="term" value="C:cytoplasm"/>
    <property type="evidence" value="ECO:0007669"/>
    <property type="project" value="TreeGrafter"/>
</dbReference>
<dbReference type="GO" id="GO:0045454">
    <property type="term" value="P:cell redox homeostasis"/>
    <property type="evidence" value="ECO:0007669"/>
    <property type="project" value="TreeGrafter"/>
</dbReference>
<feature type="domain" description="Thioredoxin" evidence="12">
    <location>
        <begin position="43"/>
        <end position="216"/>
    </location>
</feature>
<dbReference type="PANTHER" id="PTHR42801">
    <property type="entry name" value="THIOREDOXIN-DEPENDENT PEROXIDE REDUCTASE"/>
    <property type="match status" value="1"/>
</dbReference>
<reference evidence="13 14" key="1">
    <citation type="journal article" date="2010" name="J. Bacteriol.">
        <title>Complete genome sequence of the representative gamma-hexachlorocyclohexane-degrading bacterium Sphingobium japonicum UT26.</title>
        <authorList>
            <person name="Nagata Y."/>
            <person name="Ohtsubo Y."/>
            <person name="Endo R."/>
            <person name="Ichikawa N."/>
            <person name="Ankai A."/>
            <person name="Oguchi A."/>
            <person name="Fukui S."/>
            <person name="Fujita N."/>
            <person name="Tsuda M."/>
        </authorList>
    </citation>
    <scope>NUCLEOTIDE SEQUENCE [LARGE SCALE GENOMIC DNA]</scope>
    <source>
        <strain evidence="14">DSM 16413 / CCM 7287 / MTCC 6362 / UT26 / NBRC 101211 / UT26S</strain>
    </source>
</reference>
<dbReference type="InterPro" id="IPR036249">
    <property type="entry name" value="Thioredoxin-like_sf"/>
</dbReference>
<dbReference type="PROSITE" id="PS51352">
    <property type="entry name" value="THIOREDOXIN_2"/>
    <property type="match status" value="1"/>
</dbReference>
<dbReference type="SUPFAM" id="SSF52833">
    <property type="entry name" value="Thioredoxin-like"/>
    <property type="match status" value="1"/>
</dbReference>
<dbReference type="eggNOG" id="COG1225">
    <property type="taxonomic scope" value="Bacteria"/>
</dbReference>
<dbReference type="Gene3D" id="3.40.30.10">
    <property type="entry name" value="Glutaredoxin"/>
    <property type="match status" value="1"/>
</dbReference>
<evidence type="ECO:0000256" key="2">
    <source>
        <dbReference type="ARBA" id="ARBA00013017"/>
    </source>
</evidence>
<dbReference type="HOGENOM" id="CLU_042529_5_0_5"/>
<accession>D4Z2I6</accession>
<evidence type="ECO:0000256" key="6">
    <source>
        <dbReference type="ARBA" id="ARBA00023157"/>
    </source>
</evidence>
<evidence type="ECO:0000256" key="9">
    <source>
        <dbReference type="ARBA" id="ARBA00038489"/>
    </source>
</evidence>
<evidence type="ECO:0000259" key="12">
    <source>
        <dbReference type="PROSITE" id="PS51352"/>
    </source>
</evidence>
<evidence type="ECO:0000256" key="7">
    <source>
        <dbReference type="ARBA" id="ARBA00023284"/>
    </source>
</evidence>
<dbReference type="EC" id="1.11.1.24" evidence="2"/>
<dbReference type="Proteomes" id="UP000007753">
    <property type="component" value="Chromosome 1"/>
</dbReference>
<keyword evidence="3" id="KW-0575">Peroxidase</keyword>
<dbReference type="GeneID" id="29273573"/>
<dbReference type="RefSeq" id="WP_013040281.1">
    <property type="nucleotide sequence ID" value="NC_014006.1"/>
</dbReference>
<evidence type="ECO:0000256" key="5">
    <source>
        <dbReference type="ARBA" id="ARBA00023002"/>
    </source>
</evidence>
<dbReference type="InterPro" id="IPR050924">
    <property type="entry name" value="Peroxiredoxin_BCP/PrxQ"/>
</dbReference>
<sequence length="220" mass="23406">MSLRAELRAFHADFMGQVPAEIAAAMTQADLDLSATGILDRALKAGDRAPHFTLPNSTGGVMSLAGAIKDGPVVLSFYRGGWCPYCNLELRALQKALPDFTALGASLIAVSPQTPDESLSTAEKNDLAFAVLSDTGSSTAKAFGIAFDLAKELRPIFTKFGQALPDRNGDGSWMLPLPATYVIDRDGIIAFAYVDVDYRNRLEPATIAATLAALARRKVA</sequence>
<dbReference type="AlphaFoldDB" id="D4Z2I6"/>